<dbReference type="InterPro" id="IPR003541">
    <property type="entry name" value="Anthrax_toxin_lethal/edema"/>
</dbReference>
<feature type="compositionally biased region" description="Basic and acidic residues" evidence="3">
    <location>
        <begin position="43"/>
        <end position="57"/>
    </location>
</feature>
<dbReference type="PATRIC" id="fig|1053224.3.peg.4422"/>
<feature type="domain" description="ATLF-like" evidence="4">
    <location>
        <begin position="68"/>
        <end position="273"/>
    </location>
</feature>
<dbReference type="SUPFAM" id="SSF81298">
    <property type="entry name" value="Adenylylcyclase toxin (the edema factor)"/>
    <property type="match status" value="1"/>
</dbReference>
<dbReference type="AlphaFoldDB" id="R8HFF3"/>
<protein>
    <recommendedName>
        <fullName evidence="4">ATLF-like domain-containing protein</fullName>
    </recommendedName>
</protein>
<dbReference type="Gene3D" id="1.20.140.60">
    <property type="match status" value="1"/>
</dbReference>
<dbReference type="HOGENOM" id="CLU_346710_0_0_9"/>
<dbReference type="InterPro" id="IPR047568">
    <property type="entry name" value="ATLF-like_dom"/>
</dbReference>
<dbReference type="PRINTS" id="PR01392">
    <property type="entry name" value="ANTHRAXTOXNA"/>
</dbReference>
<keyword evidence="2" id="KW-0964">Secreted</keyword>
<proteinExistence type="predicted"/>
<dbReference type="Pfam" id="PF07737">
    <property type="entry name" value="ATLF"/>
    <property type="match status" value="1"/>
</dbReference>
<evidence type="ECO:0000256" key="3">
    <source>
        <dbReference type="SAM" id="MobiDB-lite"/>
    </source>
</evidence>
<dbReference type="Pfam" id="PF03497">
    <property type="entry name" value="Anthrax_toxA"/>
    <property type="match status" value="1"/>
</dbReference>
<dbReference type="InterPro" id="IPR035099">
    <property type="entry name" value="Anthrax_toxin_C-terminal"/>
</dbReference>
<dbReference type="InterPro" id="IPR049405">
    <property type="entry name" value="EF_HD"/>
</dbReference>
<comment type="subcellular location">
    <subcellularLocation>
        <location evidence="1">Secreted</location>
    </subcellularLocation>
</comment>
<accession>R8HFF3</accession>
<feature type="region of interest" description="Disordered" evidence="3">
    <location>
        <begin position="28"/>
        <end position="57"/>
    </location>
</feature>
<sequence>MKIKKEIVKVLSMSFLLTTLPVTFPTTITHAAGPYGGGSENEIDNKRDEEDKKKKEEEKRKVYEEELKEIAKRVVQIDVKEENVVQREETEKLVKDLPSEILEMYDKVGGKIKIVDGSLAEYPDLKGRKAINDNGKEVSLDQYYAYSIEGKAPEVFIRASEDYEESIHKRTSVYHEIGKSLVRDVLKTEVLMDSSFLQAVNQMRLDKDTEAEFFSQNLRTYKGSFDETYVKEHIKDFQDIFAKAFAYSRIPEFKEFFNTYAPDMFDYFDKIDWKKQGNPDAFVFAHETNLKGIQVDEGKEAIKNSGLVSEHVEGFKEIAKNNHTYIFFRPVNKLSTELIKQGAATKGLNVHGKSSDWGPMAGFIPYDANFSKVYGNQDKVDRGNNDNKHSVEDNKGGITTMKLELNSERLNELVKENIIENPFTEHSEIGLENEEHWMGISLPQNSKGVGVYEFRIYSKEQIYNSAGQKFELRYRKSGSENAFEPIEVMARVIDGVSKPLTADYDMFALAPTLKEIKQKIPSSDWQAAVGESKPLEKLKKITDLLIRFGLMRKLDAEQGTLTDWQKNIINQLNDSAIKSGYTGGTVVNHGTEQDNTEFPEQDKELFIITPDGKTVLTKSWEDTQKFIRQNITNGDYLYYFNRSYNKIAAGNKAHIEWADPVTKAKSYTIPTQKELVEELYAIKKSTGKILSVDSLHKVDELGKSFEDYYNPANGFLGEEDKRKISIFRAFQSLEKVEELLDSYQLSDELYKRYFETLKNRIMSQIFIVQIEGNITIEKLNEKIDFNNKDENTTFDKFEKAINQNNYGTKNNFIS</sequence>
<organism evidence="5 6">
    <name type="scientific">Bacillus cereus VD021</name>
    <dbReference type="NCBI Taxonomy" id="1053224"/>
    <lineage>
        <taxon>Bacteria</taxon>
        <taxon>Bacillati</taxon>
        <taxon>Bacillota</taxon>
        <taxon>Bacilli</taxon>
        <taxon>Bacillales</taxon>
        <taxon>Bacillaceae</taxon>
        <taxon>Bacillus</taxon>
        <taxon>Bacillus cereus group</taxon>
    </lineage>
</organism>
<dbReference type="RefSeq" id="WP_016102470.1">
    <property type="nucleotide sequence ID" value="NZ_KB976282.1"/>
</dbReference>
<reference evidence="5 6" key="1">
    <citation type="submission" date="2012-12" db="EMBL/GenBank/DDBJ databases">
        <title>The Genome Sequence of Bacillus cereus VD021.</title>
        <authorList>
            <consortium name="The Broad Institute Genome Sequencing Platform"/>
            <consortium name="The Broad Institute Genome Sequencing Center for Infectious Disease"/>
            <person name="Feldgarden M."/>
            <person name="Van der Auwera G.A."/>
            <person name="Mahillon J."/>
            <person name="Duprez V."/>
            <person name="Timmery S."/>
            <person name="Mattelet C."/>
            <person name="Dierick K."/>
            <person name="Sun M."/>
            <person name="Yu Z."/>
            <person name="Zhu L."/>
            <person name="Hu X."/>
            <person name="Shank E.B."/>
            <person name="Swiecicka I."/>
            <person name="Hansen B.M."/>
            <person name="Andrup L."/>
            <person name="Walker B."/>
            <person name="Young S.K."/>
            <person name="Zeng Q."/>
            <person name="Gargeya S."/>
            <person name="Fitzgerald M."/>
            <person name="Haas B."/>
            <person name="Abouelleil A."/>
            <person name="Alvarado L."/>
            <person name="Arachchi H.M."/>
            <person name="Berlin A.M."/>
            <person name="Chapman S.B."/>
            <person name="Dewar J."/>
            <person name="Goldberg J."/>
            <person name="Griggs A."/>
            <person name="Gujja S."/>
            <person name="Hansen M."/>
            <person name="Howarth C."/>
            <person name="Imamovic A."/>
            <person name="Larimer J."/>
            <person name="McCowan C."/>
            <person name="Murphy C."/>
            <person name="Neiman D."/>
            <person name="Pearson M."/>
            <person name="Priest M."/>
            <person name="Roberts A."/>
            <person name="Saif S."/>
            <person name="Shea T."/>
            <person name="Sisk P."/>
            <person name="Sykes S."/>
            <person name="Wortman J."/>
            <person name="Nusbaum C."/>
            <person name="Birren B."/>
        </authorList>
    </citation>
    <scope>NUCLEOTIDE SEQUENCE [LARGE SCALE GENOMIC DNA]</scope>
    <source>
        <strain evidence="5 6">VD021</strain>
    </source>
</reference>
<dbReference type="Gene3D" id="3.40.390.10">
    <property type="entry name" value="Collagenase (Catalytic Domain)"/>
    <property type="match status" value="1"/>
</dbReference>
<dbReference type="InterPro" id="IPR037017">
    <property type="entry name" value="Anthrax_toxin_edema_cen_sf"/>
</dbReference>
<dbReference type="Gene3D" id="1.10.150.920">
    <property type="match status" value="1"/>
</dbReference>
<dbReference type="EMBL" id="AHES01000042">
    <property type="protein sequence ID" value="EOO71506.1"/>
    <property type="molecule type" value="Genomic_DNA"/>
</dbReference>
<dbReference type="Pfam" id="PF20850">
    <property type="entry name" value="EF_HD"/>
    <property type="match status" value="1"/>
</dbReference>
<dbReference type="GO" id="GO:0008237">
    <property type="term" value="F:metallopeptidase activity"/>
    <property type="evidence" value="ECO:0007669"/>
    <property type="project" value="InterPro"/>
</dbReference>
<evidence type="ECO:0000256" key="1">
    <source>
        <dbReference type="ARBA" id="ARBA00004613"/>
    </source>
</evidence>
<dbReference type="GO" id="GO:0008294">
    <property type="term" value="F:calcium- and calmodulin-responsive adenylate cyclase activity"/>
    <property type="evidence" value="ECO:0007669"/>
    <property type="project" value="InterPro"/>
</dbReference>
<dbReference type="Proteomes" id="UP000014040">
    <property type="component" value="Unassembled WGS sequence"/>
</dbReference>
<evidence type="ECO:0000313" key="5">
    <source>
        <dbReference type="EMBL" id="EOO71506.1"/>
    </source>
</evidence>
<evidence type="ECO:0000256" key="2">
    <source>
        <dbReference type="ARBA" id="ARBA00022525"/>
    </source>
</evidence>
<comment type="caution">
    <text evidence="5">The sequence shown here is derived from an EMBL/GenBank/DDBJ whole genome shotgun (WGS) entry which is preliminary data.</text>
</comment>
<dbReference type="InterPro" id="IPR024079">
    <property type="entry name" value="MetalloPept_cat_dom_sf"/>
</dbReference>
<dbReference type="InterPro" id="IPR005165">
    <property type="entry name" value="Anthrax_toxin_edema_cen"/>
</dbReference>
<dbReference type="GO" id="GO:0005576">
    <property type="term" value="C:extracellular region"/>
    <property type="evidence" value="ECO:0007669"/>
    <property type="project" value="UniProtKB-SubCell"/>
</dbReference>
<dbReference type="PROSITE" id="PS51995">
    <property type="entry name" value="ATLF"/>
    <property type="match status" value="1"/>
</dbReference>
<dbReference type="Gene3D" id="3.90.1760.10">
    <property type="entry name" value="Anthrax toxin, edema factor, central domain"/>
    <property type="match status" value="1"/>
</dbReference>
<evidence type="ECO:0000313" key="6">
    <source>
        <dbReference type="Proteomes" id="UP000014040"/>
    </source>
</evidence>
<dbReference type="InterPro" id="IPR014781">
    <property type="entry name" value="Anthrax_toxin_lethal/edema_N/C"/>
</dbReference>
<dbReference type="Gene3D" id="3.30.70.1720">
    <property type="match status" value="1"/>
</dbReference>
<dbReference type="CDD" id="cd20185">
    <property type="entry name" value="M34_PABD"/>
    <property type="match status" value="1"/>
</dbReference>
<evidence type="ECO:0000259" key="4">
    <source>
        <dbReference type="PROSITE" id="PS51995"/>
    </source>
</evidence>
<dbReference type="SUPFAM" id="SSF55486">
    <property type="entry name" value="Metalloproteases ('zincins'), catalytic domain"/>
    <property type="match status" value="1"/>
</dbReference>
<gene>
    <name evidence="5" type="ORF">IIC_04366</name>
</gene>
<dbReference type="GO" id="GO:0046872">
    <property type="term" value="F:metal ion binding"/>
    <property type="evidence" value="ECO:0007669"/>
    <property type="project" value="InterPro"/>
</dbReference>
<name>R8HFF3_BACCE</name>